<name>A0A3P6TKH7_CYLGO</name>
<sequence length="83" mass="8776">NLTEPIVGPSDPSGTTVYEVVKRAANLTSNGPFLGELKDGGYSWSSYNTVLYDAQVIGSALLHFGIKPGENTRVGIAGIHSLR</sequence>
<organism evidence="1 2">
    <name type="scientific">Cylicostephanus goldi</name>
    <name type="common">Nematode worm</name>
    <dbReference type="NCBI Taxonomy" id="71465"/>
    <lineage>
        <taxon>Eukaryota</taxon>
        <taxon>Metazoa</taxon>
        <taxon>Ecdysozoa</taxon>
        <taxon>Nematoda</taxon>
        <taxon>Chromadorea</taxon>
        <taxon>Rhabditida</taxon>
        <taxon>Rhabditina</taxon>
        <taxon>Rhabditomorpha</taxon>
        <taxon>Strongyloidea</taxon>
        <taxon>Strongylidae</taxon>
        <taxon>Cylicostephanus</taxon>
    </lineage>
</organism>
<evidence type="ECO:0000313" key="2">
    <source>
        <dbReference type="Proteomes" id="UP000271889"/>
    </source>
</evidence>
<accession>A0A3P6TKH7</accession>
<evidence type="ECO:0000313" key="1">
    <source>
        <dbReference type="EMBL" id="VDK85687.1"/>
    </source>
</evidence>
<feature type="non-terminal residue" evidence="1">
    <location>
        <position position="1"/>
    </location>
</feature>
<dbReference type="Proteomes" id="UP000271889">
    <property type="component" value="Unassembled WGS sequence"/>
</dbReference>
<gene>
    <name evidence="1" type="ORF">CGOC_LOCUS8489</name>
</gene>
<dbReference type="AlphaFoldDB" id="A0A3P6TKH7"/>
<dbReference type="OrthoDB" id="5840654at2759"/>
<keyword evidence="2" id="KW-1185">Reference proteome</keyword>
<proteinExistence type="predicted"/>
<reference evidence="1 2" key="1">
    <citation type="submission" date="2018-11" db="EMBL/GenBank/DDBJ databases">
        <authorList>
            <consortium name="Pathogen Informatics"/>
        </authorList>
    </citation>
    <scope>NUCLEOTIDE SEQUENCE [LARGE SCALE GENOMIC DNA]</scope>
</reference>
<dbReference type="EMBL" id="UYRV01031265">
    <property type="protein sequence ID" value="VDK85687.1"/>
    <property type="molecule type" value="Genomic_DNA"/>
</dbReference>
<dbReference type="SUPFAM" id="SSF56801">
    <property type="entry name" value="Acetyl-CoA synthetase-like"/>
    <property type="match status" value="1"/>
</dbReference>
<protein>
    <recommendedName>
        <fullName evidence="3">AMP-dependent synthetase/ligase domain-containing protein</fullName>
    </recommendedName>
</protein>
<evidence type="ECO:0008006" key="3">
    <source>
        <dbReference type="Google" id="ProtNLM"/>
    </source>
</evidence>